<sequence>MPEANTRHIVFENIKKGATAASSHQSTIDQKGKEKLCNFFHATRHLKVTNKMEKLLVTLLFDGRWNAENRFVAKSSSGLLVEENASFPSLLHGIRTVLGISQNVEITCLSYQIDKAFPPTIIGCEESLQFYMCLKKREINDVSSYPMCVQSRKSRDLSDLQKVGRGEGVGVNNNESFDLNVAGLDIQRGTSTEVVDMCNSEHLVHGTSDHRNAFQVMESRNLSIIDACNYDAIGEGQTPLISWIQDGGNRNIDGMDTTLRINGMYPSKEYLKETLQLYAIHNKFQFKTKTSHPGVIHYVCVGERCKWAVRGVRISDTDCFEVKRFDSVHSCSIDSRLGGNKQATAAIVGKLIKHQYMDASRKPYPPKAIIADLNRELGLHVNYKKAWRAKEKALTSLTGTDFES</sequence>
<dbReference type="PANTHER" id="PTHR31973:SF113">
    <property type="entry name" value="PROTEIN FAR1-RELATED SEQUENCE 5-LIKE"/>
    <property type="match status" value="1"/>
</dbReference>
<evidence type="ECO:0000313" key="3">
    <source>
        <dbReference type="Proteomes" id="UP001152523"/>
    </source>
</evidence>
<dbReference type="AlphaFoldDB" id="A0AAV0C1H9"/>
<dbReference type="EMBL" id="CAMAPF010000008">
    <property type="protein sequence ID" value="CAH9059255.1"/>
    <property type="molecule type" value="Genomic_DNA"/>
</dbReference>
<evidence type="ECO:0000313" key="2">
    <source>
        <dbReference type="EMBL" id="CAH9059255.1"/>
    </source>
</evidence>
<organism evidence="2 3">
    <name type="scientific">Cuscuta epithymum</name>
    <dbReference type="NCBI Taxonomy" id="186058"/>
    <lineage>
        <taxon>Eukaryota</taxon>
        <taxon>Viridiplantae</taxon>
        <taxon>Streptophyta</taxon>
        <taxon>Embryophyta</taxon>
        <taxon>Tracheophyta</taxon>
        <taxon>Spermatophyta</taxon>
        <taxon>Magnoliopsida</taxon>
        <taxon>eudicotyledons</taxon>
        <taxon>Gunneridae</taxon>
        <taxon>Pentapetalae</taxon>
        <taxon>asterids</taxon>
        <taxon>lamiids</taxon>
        <taxon>Solanales</taxon>
        <taxon>Convolvulaceae</taxon>
        <taxon>Cuscuteae</taxon>
        <taxon>Cuscuta</taxon>
        <taxon>Cuscuta subgen. Cuscuta</taxon>
    </lineage>
</organism>
<dbReference type="Proteomes" id="UP001152523">
    <property type="component" value="Unassembled WGS sequence"/>
</dbReference>
<evidence type="ECO:0000259" key="1">
    <source>
        <dbReference type="Pfam" id="PF03108"/>
    </source>
</evidence>
<reference evidence="2" key="1">
    <citation type="submission" date="2022-07" db="EMBL/GenBank/DDBJ databases">
        <authorList>
            <person name="Macas J."/>
            <person name="Novak P."/>
            <person name="Neumann P."/>
        </authorList>
    </citation>
    <scope>NUCLEOTIDE SEQUENCE</scope>
</reference>
<comment type="caution">
    <text evidence="2">The sequence shown here is derived from an EMBL/GenBank/DDBJ whole genome shotgun (WGS) entry which is preliminary data.</text>
</comment>
<name>A0AAV0C1H9_9ASTE</name>
<proteinExistence type="predicted"/>
<dbReference type="Pfam" id="PF03108">
    <property type="entry name" value="DBD_Tnp_Mut"/>
    <property type="match status" value="1"/>
</dbReference>
<feature type="domain" description="Transposase MuDR plant" evidence="1">
    <location>
        <begin position="263"/>
        <end position="322"/>
    </location>
</feature>
<gene>
    <name evidence="2" type="ORF">CEPIT_LOCUS1365</name>
</gene>
<accession>A0AAV0C1H9</accession>
<dbReference type="InterPro" id="IPR004332">
    <property type="entry name" value="Transposase_MuDR"/>
</dbReference>
<protein>
    <recommendedName>
        <fullName evidence="1">Transposase MuDR plant domain-containing protein</fullName>
    </recommendedName>
</protein>
<keyword evidence="3" id="KW-1185">Reference proteome</keyword>
<dbReference type="PANTHER" id="PTHR31973">
    <property type="entry name" value="POLYPROTEIN, PUTATIVE-RELATED"/>
    <property type="match status" value="1"/>
</dbReference>